<organism evidence="6 7">
    <name type="scientific">Aspergillus sclerotialis</name>
    <dbReference type="NCBI Taxonomy" id="2070753"/>
    <lineage>
        <taxon>Eukaryota</taxon>
        <taxon>Fungi</taxon>
        <taxon>Dikarya</taxon>
        <taxon>Ascomycota</taxon>
        <taxon>Pezizomycotina</taxon>
        <taxon>Eurotiomycetes</taxon>
        <taxon>Eurotiomycetidae</taxon>
        <taxon>Eurotiales</taxon>
        <taxon>Aspergillaceae</taxon>
        <taxon>Aspergillus</taxon>
        <taxon>Aspergillus subgen. Polypaecilum</taxon>
    </lineage>
</organism>
<evidence type="ECO:0000256" key="4">
    <source>
        <dbReference type="ARBA" id="ARBA00025740"/>
    </source>
</evidence>
<dbReference type="EMBL" id="MVGC01000061">
    <property type="protein sequence ID" value="RJE25006.1"/>
    <property type="molecule type" value="Genomic_DNA"/>
</dbReference>
<evidence type="ECO:0000256" key="1">
    <source>
        <dbReference type="ARBA" id="ARBA00004148"/>
    </source>
</evidence>
<evidence type="ECO:0000256" key="2">
    <source>
        <dbReference type="ARBA" id="ARBA00022574"/>
    </source>
</evidence>
<feature type="compositionally biased region" description="Low complexity" evidence="5">
    <location>
        <begin position="249"/>
        <end position="258"/>
    </location>
</feature>
<keyword evidence="3" id="KW-0677">Repeat</keyword>
<dbReference type="Proteomes" id="UP000266188">
    <property type="component" value="Unassembled WGS sequence"/>
</dbReference>
<sequence length="363" mass="39189">MNTRQVIDESVGPLSLSSTFNNDSSCFSVGLDTGFCDFNAGIGVVEMLGQSNYLAIVGGGRQPKFPQNKLVIWDDAKQKAVITLEFRTSVLGVRLTKSRIAVALLNSIHLFAFSNPPEKLSVFETSDNPLGLACLGQKLLMFPGRTVGQVQLVELETGNVSIIPAHTSPLRAMTLSPDGEVLATASEAGTLIRVFSTSNCTKTAELRRGVDHAVIFSLAISPSNNLLAVTSDKSTLHVFDLPHPRNPPHRSQSPSSPSEETNHKWGVLGKLPLLPRVFSDIYSFASAHFEIGDESPPGSLYLPPLGTSLGRLQKGIIGWSDDRTILVIGSGRGGRWEKFILGEGDDGKRYCVRDGWKRYLGGG</sequence>
<evidence type="ECO:0000256" key="5">
    <source>
        <dbReference type="SAM" id="MobiDB-lite"/>
    </source>
</evidence>
<keyword evidence="7" id="KW-1185">Reference proteome</keyword>
<dbReference type="AlphaFoldDB" id="A0A3A2ZPW6"/>
<gene>
    <name evidence="6" type="ORF">PHISCL_02657</name>
</gene>
<evidence type="ECO:0000313" key="7">
    <source>
        <dbReference type="Proteomes" id="UP000266188"/>
    </source>
</evidence>
<dbReference type="SUPFAM" id="SSF50978">
    <property type="entry name" value="WD40 repeat-like"/>
    <property type="match status" value="1"/>
</dbReference>
<dbReference type="SMART" id="SM00320">
    <property type="entry name" value="WD40"/>
    <property type="match status" value="2"/>
</dbReference>
<reference evidence="7" key="1">
    <citation type="submission" date="2017-02" db="EMBL/GenBank/DDBJ databases">
        <authorList>
            <person name="Tafer H."/>
            <person name="Lopandic K."/>
        </authorList>
    </citation>
    <scope>NUCLEOTIDE SEQUENCE [LARGE SCALE GENOMIC DNA]</scope>
    <source>
        <strain evidence="7">CBS 366.77</strain>
    </source>
</reference>
<dbReference type="OrthoDB" id="1667587at2759"/>
<name>A0A3A2ZPW6_9EURO</name>
<comment type="caution">
    <text evidence="6">The sequence shown here is derived from an EMBL/GenBank/DDBJ whole genome shotgun (WGS) entry which is preliminary data.</text>
</comment>
<dbReference type="FunFam" id="2.130.10.10:FF:001084">
    <property type="entry name" value="Phosphatidylinositol 3,5-bisphosphate-binding protein"/>
    <property type="match status" value="1"/>
</dbReference>
<keyword evidence="2" id="KW-0853">WD repeat</keyword>
<dbReference type="PANTHER" id="PTHR11227">
    <property type="entry name" value="WD-REPEAT PROTEIN INTERACTING WITH PHOSPHOINOSIDES WIPI -RELATED"/>
    <property type="match status" value="1"/>
</dbReference>
<dbReference type="Pfam" id="PF21032">
    <property type="entry name" value="PROPPIN"/>
    <property type="match status" value="1"/>
</dbReference>
<dbReference type="GO" id="GO:0005774">
    <property type="term" value="C:vacuolar membrane"/>
    <property type="evidence" value="ECO:0007669"/>
    <property type="project" value="UniProtKB-SubCell"/>
</dbReference>
<dbReference type="InterPro" id="IPR015943">
    <property type="entry name" value="WD40/YVTN_repeat-like_dom_sf"/>
</dbReference>
<accession>A0A3A2ZPW6</accession>
<dbReference type="Gene3D" id="2.130.10.10">
    <property type="entry name" value="YVTN repeat-like/Quinoprotein amine dehydrogenase"/>
    <property type="match status" value="1"/>
</dbReference>
<evidence type="ECO:0000256" key="3">
    <source>
        <dbReference type="ARBA" id="ARBA00022737"/>
    </source>
</evidence>
<protein>
    <submittedName>
        <fullName evidence="6">SVP1-like protein 2</fullName>
    </submittedName>
</protein>
<feature type="region of interest" description="Disordered" evidence="5">
    <location>
        <begin position="239"/>
        <end position="262"/>
    </location>
</feature>
<dbReference type="STRING" id="2070753.A0A3A2ZPW6"/>
<comment type="subcellular location">
    <subcellularLocation>
        <location evidence="1">Vacuole membrane</location>
        <topology evidence="1">Peripheral membrane protein</topology>
    </subcellularLocation>
</comment>
<comment type="similarity">
    <text evidence="4">Belongs to the WD repeat PROPPIN family.</text>
</comment>
<evidence type="ECO:0000313" key="6">
    <source>
        <dbReference type="EMBL" id="RJE25006.1"/>
    </source>
</evidence>
<dbReference type="InterPro" id="IPR001680">
    <property type="entry name" value="WD40_rpt"/>
</dbReference>
<dbReference type="InterPro" id="IPR048720">
    <property type="entry name" value="PROPPIN"/>
</dbReference>
<proteinExistence type="inferred from homology"/>
<dbReference type="InterPro" id="IPR036322">
    <property type="entry name" value="WD40_repeat_dom_sf"/>
</dbReference>